<sequence length="292" mass="31685">MATNDALDADVATGRNLRTSQTVAAARVGRSERTIRRARAVSVRLGVLVELYRGRELSGEERLALYDEKPGHGQRGYPNVYAVTVCPTRQRRRITIPRPGRYARVLSQSQGFGHLPPLGGVSLESNVIEIFPLADADASREAESAPPTLKRRRRRPGIGLAYRTLNEPAIAGLLRDVRPGAAAAMFAAHDRGGWTGAALANALRDEADRRHIAPWTNVHSPYGLLKMLLTSVDVDAHAYFTLGIAPDALPIARAAEPCGSDDCDGFGWINLTINGVDHARPCPHCPPEVRRG</sequence>
<protein>
    <submittedName>
        <fullName evidence="1">Uncharacterized protein</fullName>
    </submittedName>
</protein>
<comment type="caution">
    <text evidence="1">The sequence shown here is derived from an EMBL/GenBank/DDBJ whole genome shotgun (WGS) entry which is preliminary data.</text>
</comment>
<dbReference type="AlphaFoldDB" id="A0A3N6WK30"/>
<dbReference type="EMBL" id="RQJX01000028">
    <property type="protein sequence ID" value="RQN02028.1"/>
    <property type="molecule type" value="Genomic_DNA"/>
</dbReference>
<evidence type="ECO:0000313" key="1">
    <source>
        <dbReference type="EMBL" id="RQN02028.1"/>
    </source>
</evidence>
<accession>A0A3N6WK30</accession>
<organism evidence="1 2">
    <name type="scientific">Aeromicrobium camelliae</name>
    <dbReference type="NCBI Taxonomy" id="1538144"/>
    <lineage>
        <taxon>Bacteria</taxon>
        <taxon>Bacillati</taxon>
        <taxon>Actinomycetota</taxon>
        <taxon>Actinomycetes</taxon>
        <taxon>Propionibacteriales</taxon>
        <taxon>Nocardioidaceae</taxon>
        <taxon>Aeromicrobium</taxon>
    </lineage>
</organism>
<keyword evidence="2" id="KW-1185">Reference proteome</keyword>
<proteinExistence type="predicted"/>
<dbReference type="RefSeq" id="WP_124237948.1">
    <property type="nucleotide sequence ID" value="NZ_RQJX01000028.1"/>
</dbReference>
<dbReference type="OrthoDB" id="4856473at2"/>
<name>A0A3N6WK30_9ACTN</name>
<evidence type="ECO:0000313" key="2">
    <source>
        <dbReference type="Proteomes" id="UP000275225"/>
    </source>
</evidence>
<gene>
    <name evidence="1" type="ORF">EHW97_14835</name>
</gene>
<reference evidence="1 2" key="1">
    <citation type="submission" date="2018-11" db="EMBL/GenBank/DDBJ databases">
        <authorList>
            <person name="Li F."/>
        </authorList>
    </citation>
    <scope>NUCLEOTIDE SEQUENCE [LARGE SCALE GENOMIC DNA]</scope>
    <source>
        <strain evidence="1 2">YS17T</strain>
    </source>
</reference>
<dbReference type="Proteomes" id="UP000275225">
    <property type="component" value="Unassembled WGS sequence"/>
</dbReference>